<dbReference type="InterPro" id="IPR011907">
    <property type="entry name" value="RNase_III"/>
</dbReference>
<dbReference type="GO" id="GO:0008033">
    <property type="term" value="P:tRNA processing"/>
    <property type="evidence" value="ECO:0007669"/>
    <property type="project" value="UniProtKB-KW"/>
</dbReference>
<keyword evidence="7 9" id="KW-0378">Hydrolase</keyword>
<keyword evidence="6 9" id="KW-0255">Endonuclease</keyword>
<keyword evidence="8 9" id="KW-0694">RNA-binding</keyword>
<organism evidence="12 13">
    <name type="scientific">Candidatus Magasanikbacteria bacterium GW2011_GWA2_50_22</name>
    <dbReference type="NCBI Taxonomy" id="1619043"/>
    <lineage>
        <taxon>Bacteria</taxon>
        <taxon>Candidatus Magasanikiibacteriota</taxon>
    </lineage>
</organism>
<keyword evidence="3 9" id="KW-0698">rRNA processing</keyword>
<dbReference type="InterPro" id="IPR000999">
    <property type="entry name" value="RNase_III_dom"/>
</dbReference>
<dbReference type="SMART" id="SM00535">
    <property type="entry name" value="RIBOc"/>
    <property type="match status" value="1"/>
</dbReference>
<gene>
    <name evidence="9" type="primary">rnc</name>
    <name evidence="12" type="ORF">UY58_C0002G0036</name>
</gene>
<dbReference type="GO" id="GO:0019843">
    <property type="term" value="F:rRNA binding"/>
    <property type="evidence" value="ECO:0007669"/>
    <property type="project" value="UniProtKB-KW"/>
</dbReference>
<dbReference type="GO" id="GO:0046872">
    <property type="term" value="F:metal ion binding"/>
    <property type="evidence" value="ECO:0007669"/>
    <property type="project" value="UniProtKB-KW"/>
</dbReference>
<dbReference type="InterPro" id="IPR036389">
    <property type="entry name" value="RNase_III_sf"/>
</dbReference>
<dbReference type="Proteomes" id="UP000033982">
    <property type="component" value="Unassembled WGS sequence"/>
</dbReference>
<dbReference type="GO" id="GO:0010468">
    <property type="term" value="P:regulation of gene expression"/>
    <property type="evidence" value="ECO:0007669"/>
    <property type="project" value="TreeGrafter"/>
</dbReference>
<reference evidence="12 13" key="1">
    <citation type="journal article" date="2015" name="Nature">
        <title>rRNA introns, odd ribosomes, and small enigmatic genomes across a large radiation of phyla.</title>
        <authorList>
            <person name="Brown C.T."/>
            <person name="Hug L.A."/>
            <person name="Thomas B.C."/>
            <person name="Sharon I."/>
            <person name="Castelle C.J."/>
            <person name="Singh A."/>
            <person name="Wilkins M.J."/>
            <person name="Williams K.H."/>
            <person name="Banfield J.F."/>
        </authorList>
    </citation>
    <scope>NUCLEOTIDE SEQUENCE [LARGE SCALE GENOMIC DNA]</scope>
</reference>
<name>A0A0G1WFY8_9BACT</name>
<evidence type="ECO:0000256" key="1">
    <source>
        <dbReference type="ARBA" id="ARBA00000109"/>
    </source>
</evidence>
<dbReference type="CDD" id="cd00593">
    <property type="entry name" value="RIBOc"/>
    <property type="match status" value="1"/>
</dbReference>
<evidence type="ECO:0000259" key="10">
    <source>
        <dbReference type="PROSITE" id="PS50137"/>
    </source>
</evidence>
<comment type="caution">
    <text evidence="12">The sequence shown here is derived from an EMBL/GenBank/DDBJ whole genome shotgun (WGS) entry which is preliminary data.</text>
</comment>
<proteinExistence type="inferred from homology"/>
<dbReference type="PROSITE" id="PS00517">
    <property type="entry name" value="RNASE_3_1"/>
    <property type="match status" value="1"/>
</dbReference>
<feature type="domain" description="RNase III" evidence="11">
    <location>
        <begin position="4"/>
        <end position="133"/>
    </location>
</feature>
<dbReference type="FunFam" id="1.10.1520.10:FF:000001">
    <property type="entry name" value="Ribonuclease 3"/>
    <property type="match status" value="1"/>
</dbReference>
<dbReference type="PANTHER" id="PTHR11207">
    <property type="entry name" value="RIBONUCLEASE III"/>
    <property type="match status" value="1"/>
</dbReference>
<keyword evidence="4 9" id="KW-0507">mRNA processing</keyword>
<dbReference type="Gene3D" id="3.30.160.20">
    <property type="match status" value="1"/>
</dbReference>
<dbReference type="InterPro" id="IPR014720">
    <property type="entry name" value="dsRBD_dom"/>
</dbReference>
<evidence type="ECO:0000259" key="11">
    <source>
        <dbReference type="PROSITE" id="PS50142"/>
    </source>
</evidence>
<comment type="function">
    <text evidence="9">Digests double-stranded RNA. Involved in the processing of primary rRNA transcript to yield the immediate precursors to the large and small rRNAs (23S and 16S). Processes some mRNAs, and tRNAs when they are encoded in the rRNA operon. Processes pre-crRNA and tracrRNA of type II CRISPR loci if present in the organism.</text>
</comment>
<dbReference type="EC" id="3.1.26.3" evidence="9"/>
<evidence type="ECO:0000256" key="7">
    <source>
        <dbReference type="ARBA" id="ARBA00022801"/>
    </source>
</evidence>
<comment type="cofactor">
    <cofactor evidence="9">
        <name>Mg(2+)</name>
        <dbReference type="ChEBI" id="CHEBI:18420"/>
    </cofactor>
</comment>
<dbReference type="PATRIC" id="fig|1619043.3.peg.91"/>
<dbReference type="GO" id="GO:0006364">
    <property type="term" value="P:rRNA processing"/>
    <property type="evidence" value="ECO:0007669"/>
    <property type="project" value="UniProtKB-UniRule"/>
</dbReference>
<feature type="binding site" evidence="9">
    <location>
        <position position="119"/>
    </location>
    <ligand>
        <name>Mg(2+)</name>
        <dbReference type="ChEBI" id="CHEBI:18420"/>
    </ligand>
</feature>
<evidence type="ECO:0000256" key="9">
    <source>
        <dbReference type="HAMAP-Rule" id="MF_00104"/>
    </source>
</evidence>
<dbReference type="SMART" id="SM00358">
    <property type="entry name" value="DSRM"/>
    <property type="match status" value="1"/>
</dbReference>
<dbReference type="CDD" id="cd10845">
    <property type="entry name" value="DSRM_RNAse_III_family"/>
    <property type="match status" value="1"/>
</dbReference>
<comment type="subcellular location">
    <subcellularLocation>
        <location evidence="9">Cytoplasm</location>
    </subcellularLocation>
</comment>
<dbReference type="Gene3D" id="1.10.1520.10">
    <property type="entry name" value="Ribonuclease III domain"/>
    <property type="match status" value="1"/>
</dbReference>
<evidence type="ECO:0000256" key="3">
    <source>
        <dbReference type="ARBA" id="ARBA00022552"/>
    </source>
</evidence>
<dbReference type="GO" id="GO:0004525">
    <property type="term" value="F:ribonuclease III activity"/>
    <property type="evidence" value="ECO:0007669"/>
    <property type="project" value="UniProtKB-UniRule"/>
</dbReference>
<dbReference type="Pfam" id="PF00035">
    <property type="entry name" value="dsrm"/>
    <property type="match status" value="1"/>
</dbReference>
<dbReference type="PROSITE" id="PS50142">
    <property type="entry name" value="RNASE_3_2"/>
    <property type="match status" value="1"/>
</dbReference>
<dbReference type="PANTHER" id="PTHR11207:SF0">
    <property type="entry name" value="RIBONUCLEASE 3"/>
    <property type="match status" value="1"/>
</dbReference>
<comment type="catalytic activity">
    <reaction evidence="1 9">
        <text>Endonucleolytic cleavage to 5'-phosphomonoester.</text>
        <dbReference type="EC" id="3.1.26.3"/>
    </reaction>
</comment>
<evidence type="ECO:0000313" key="12">
    <source>
        <dbReference type="EMBL" id="KKW17550.1"/>
    </source>
</evidence>
<feature type="domain" description="DRBM" evidence="10">
    <location>
        <begin position="160"/>
        <end position="229"/>
    </location>
</feature>
<dbReference type="AlphaFoldDB" id="A0A0G1WFY8"/>
<dbReference type="GO" id="GO:0003725">
    <property type="term" value="F:double-stranded RNA binding"/>
    <property type="evidence" value="ECO:0007669"/>
    <property type="project" value="TreeGrafter"/>
</dbReference>
<feature type="binding site" evidence="9">
    <location>
        <position position="122"/>
    </location>
    <ligand>
        <name>Mg(2+)</name>
        <dbReference type="ChEBI" id="CHEBI:18420"/>
    </ligand>
</feature>
<dbReference type="PROSITE" id="PS50137">
    <property type="entry name" value="DS_RBD"/>
    <property type="match status" value="1"/>
</dbReference>
<comment type="subunit">
    <text evidence="9">Homodimer.</text>
</comment>
<comment type="similarity">
    <text evidence="2">Belongs to the ribonuclease III family.</text>
</comment>
<dbReference type="HAMAP" id="MF_00104">
    <property type="entry name" value="RNase_III"/>
    <property type="match status" value="1"/>
</dbReference>
<protein>
    <recommendedName>
        <fullName evidence="9">Ribonuclease 3</fullName>
        <ecNumber evidence="9">3.1.26.3</ecNumber>
    </recommendedName>
    <alternativeName>
        <fullName evidence="9">Ribonuclease III</fullName>
        <shortName evidence="9">RNase III</shortName>
    </alternativeName>
</protein>
<keyword evidence="9" id="KW-0819">tRNA processing</keyword>
<keyword evidence="9" id="KW-0479">Metal-binding</keyword>
<evidence type="ECO:0000256" key="2">
    <source>
        <dbReference type="ARBA" id="ARBA00010183"/>
    </source>
</evidence>
<dbReference type="GO" id="GO:0005737">
    <property type="term" value="C:cytoplasm"/>
    <property type="evidence" value="ECO:0007669"/>
    <property type="project" value="UniProtKB-SubCell"/>
</dbReference>
<dbReference type="NCBIfam" id="TIGR02191">
    <property type="entry name" value="RNaseIII"/>
    <property type="match status" value="1"/>
</dbReference>
<evidence type="ECO:0000313" key="13">
    <source>
        <dbReference type="Proteomes" id="UP000033982"/>
    </source>
</evidence>
<evidence type="ECO:0000256" key="8">
    <source>
        <dbReference type="ARBA" id="ARBA00022884"/>
    </source>
</evidence>
<evidence type="ECO:0000256" key="4">
    <source>
        <dbReference type="ARBA" id="ARBA00022664"/>
    </source>
</evidence>
<feature type="binding site" evidence="9">
    <location>
        <position position="46"/>
    </location>
    <ligand>
        <name>Mg(2+)</name>
        <dbReference type="ChEBI" id="CHEBI:18420"/>
    </ligand>
</feature>
<evidence type="ECO:0000256" key="5">
    <source>
        <dbReference type="ARBA" id="ARBA00022722"/>
    </source>
</evidence>
<dbReference type="SUPFAM" id="SSF54768">
    <property type="entry name" value="dsRNA-binding domain-like"/>
    <property type="match status" value="1"/>
</dbReference>
<keyword evidence="9" id="KW-0963">Cytoplasm</keyword>
<keyword evidence="5 9" id="KW-0540">Nuclease</keyword>
<dbReference type="GO" id="GO:0006397">
    <property type="term" value="P:mRNA processing"/>
    <property type="evidence" value="ECO:0007669"/>
    <property type="project" value="UniProtKB-UniRule"/>
</dbReference>
<feature type="active site" evidence="9">
    <location>
        <position position="122"/>
    </location>
</feature>
<keyword evidence="9" id="KW-0699">rRNA-binding</keyword>
<keyword evidence="9" id="KW-0460">Magnesium</keyword>
<evidence type="ECO:0000256" key="6">
    <source>
        <dbReference type="ARBA" id="ARBA00022759"/>
    </source>
</evidence>
<dbReference type="SUPFAM" id="SSF69065">
    <property type="entry name" value="RNase III domain-like"/>
    <property type="match status" value="1"/>
</dbReference>
<dbReference type="Pfam" id="PF14622">
    <property type="entry name" value="Ribonucleas_3_3"/>
    <property type="match status" value="1"/>
</dbReference>
<dbReference type="EMBL" id="LCQN01000002">
    <property type="protein sequence ID" value="KKW17550.1"/>
    <property type="molecule type" value="Genomic_DNA"/>
</dbReference>
<feature type="active site" evidence="9">
    <location>
        <position position="50"/>
    </location>
</feature>
<accession>A0A0G1WFY8</accession>
<sequence length="233" mass="26320">MKDWSKLEQILNVTFKNQDLLKQALVHRSYLNENPAFHLPNNERLEFLGDAVLELVVTEYIYANYPNPEGELTNWRAALVNAKMLSEVASDLELEDFLFLSRGESKDSGSKARQIILANAFEAVVGAIYLDRGIESCREFIKREVLTKLPHIIEYGLYVDAKSHFQELVQDKLAITPNYKVLEEKGPDHAKWFKIGAYIGESLVATGEGASKQEAQMAAAEAALKSEWESKLK</sequence>